<evidence type="ECO:0000313" key="1">
    <source>
        <dbReference type="EMBL" id="ERM97573.1"/>
    </source>
</evidence>
<evidence type="ECO:0000313" key="2">
    <source>
        <dbReference type="Proteomes" id="UP000017836"/>
    </source>
</evidence>
<gene>
    <name evidence="1" type="ORF">AMTR_s00514p00012710</name>
</gene>
<dbReference type="Proteomes" id="UP000017836">
    <property type="component" value="Unassembled WGS sequence"/>
</dbReference>
<reference evidence="2" key="1">
    <citation type="journal article" date="2013" name="Science">
        <title>The Amborella genome and the evolution of flowering plants.</title>
        <authorList>
            <consortium name="Amborella Genome Project"/>
        </authorList>
    </citation>
    <scope>NUCLEOTIDE SEQUENCE [LARGE SCALE GENOMIC DNA]</scope>
</reference>
<dbReference type="HOGENOM" id="CLU_2874423_0_0_1"/>
<protein>
    <submittedName>
        <fullName evidence="1">Uncharacterized protein</fullName>
    </submittedName>
</protein>
<keyword evidence="2" id="KW-1185">Reference proteome</keyword>
<dbReference type="Gramene" id="ERM97573">
    <property type="protein sequence ID" value="ERM97573"/>
    <property type="gene ID" value="AMTR_s00514p00012710"/>
</dbReference>
<sequence>MSDRWDEKSYILQRLFDARKQPIYGKEFQPPFLTLELSVSTFYAPSSWIVASPSLTANEEATAG</sequence>
<dbReference type="EMBL" id="KI396042">
    <property type="protein sequence ID" value="ERM97573.1"/>
    <property type="molecule type" value="Genomic_DNA"/>
</dbReference>
<name>W1NQ83_AMBTC</name>
<proteinExistence type="predicted"/>
<organism evidence="1 2">
    <name type="scientific">Amborella trichopoda</name>
    <dbReference type="NCBI Taxonomy" id="13333"/>
    <lineage>
        <taxon>Eukaryota</taxon>
        <taxon>Viridiplantae</taxon>
        <taxon>Streptophyta</taxon>
        <taxon>Embryophyta</taxon>
        <taxon>Tracheophyta</taxon>
        <taxon>Spermatophyta</taxon>
        <taxon>Magnoliopsida</taxon>
        <taxon>Amborellales</taxon>
        <taxon>Amborellaceae</taxon>
        <taxon>Amborella</taxon>
    </lineage>
</organism>
<dbReference type="AlphaFoldDB" id="W1NQ83"/>
<feature type="non-terminal residue" evidence="1">
    <location>
        <position position="64"/>
    </location>
</feature>
<accession>W1NQ83</accession>